<reference evidence="2 3" key="1">
    <citation type="journal article" date="2018" name="Int. J. Syst. Evol. Microbiol.">
        <title>Whole-genome-based revisit of Photorhabdus phylogeny: proposal for the elevation of most Photorhabdus subspecies to the species level and description of one novel species Photorhabdus bodei sp. nov., and one novel subspecies Photorhabdus laumondii subsp. clarkei subsp. nov.</title>
        <authorList>
            <person name="Machado R.A.R."/>
            <person name="Wuthrich D."/>
            <person name="Kuhnert P."/>
            <person name="Arce C.C.M."/>
            <person name="Thonen L."/>
            <person name="Ruiz C."/>
            <person name="Zhang X."/>
            <person name="Robert C.A.M."/>
            <person name="Karimi J."/>
            <person name="Kamali S."/>
            <person name="Ma J."/>
            <person name="Bruggmann R."/>
            <person name="Erb M."/>
        </authorList>
    </citation>
    <scope>NUCLEOTIDE SEQUENCE [LARGE SCALE GENOMIC DNA]</scope>
    <source>
        <strain evidence="2 3">BOJ-47</strain>
    </source>
</reference>
<keyword evidence="1" id="KW-0812">Transmembrane</keyword>
<keyword evidence="1" id="KW-0472">Membrane</keyword>
<protein>
    <recommendedName>
        <fullName evidence="4">Channel forming colicins domain-containing protein</fullName>
    </recommendedName>
</protein>
<keyword evidence="1" id="KW-1133">Transmembrane helix</keyword>
<feature type="transmembrane region" description="Helical" evidence="1">
    <location>
        <begin position="230"/>
        <end position="251"/>
    </location>
</feature>
<dbReference type="EMBL" id="NSCI01000047">
    <property type="protein sequence ID" value="RAW83594.1"/>
    <property type="molecule type" value="Genomic_DNA"/>
</dbReference>
<evidence type="ECO:0000313" key="2">
    <source>
        <dbReference type="EMBL" id="RAW83594.1"/>
    </source>
</evidence>
<dbReference type="RefSeq" id="WP_113027046.1">
    <property type="nucleotide sequence ID" value="NZ_CAWNWQ010000047.1"/>
</dbReference>
<evidence type="ECO:0000313" key="3">
    <source>
        <dbReference type="Proteomes" id="UP000250870"/>
    </source>
</evidence>
<name>A0A329VB47_9GAMM</name>
<evidence type="ECO:0008006" key="4">
    <source>
        <dbReference type="Google" id="ProtNLM"/>
    </source>
</evidence>
<comment type="caution">
    <text evidence="2">The sequence shown here is derived from an EMBL/GenBank/DDBJ whole genome shotgun (WGS) entry which is preliminary data.</text>
</comment>
<dbReference type="Proteomes" id="UP000250870">
    <property type="component" value="Unassembled WGS sequence"/>
</dbReference>
<dbReference type="AlphaFoldDB" id="A0A329VB47"/>
<evidence type="ECO:0000256" key="1">
    <source>
        <dbReference type="SAM" id="Phobius"/>
    </source>
</evidence>
<accession>A0A329VB47</accession>
<proteinExistence type="predicted"/>
<gene>
    <name evidence="2" type="ORF">CKY01_20950</name>
</gene>
<sequence length="292" mass="32869">MKYDPRLKTFVDNDYRLEDHLDFKKQVEDQKYKNMVFELERKLKENQEIIALLTEGEAMNYIKTLDHNFYNKWKNNVKTFYSYADPASSFSGNIKDSYGVAKIVNDLRSFGVKATEYAGKDGKKYIKLTGYPGVRDYLNATRYLADNPRIVSFGVGTLGIHDGIVKGARFGIVFSAAYRAVELILKDDYGLADLFVNLTIDGAKLAVSTGVALGVNSLIAAPLLTIGWSLLAVTIGVFALGVGVSFALYWLDDYFKISESIIKNIKNRKRNVFVGTPTADQFFNMWGRYSRG</sequence>
<organism evidence="2 3">
    <name type="scientific">Photorhabdus laumondii subsp. clarkei</name>
    <dbReference type="NCBI Taxonomy" id="2029685"/>
    <lineage>
        <taxon>Bacteria</taxon>
        <taxon>Pseudomonadati</taxon>
        <taxon>Pseudomonadota</taxon>
        <taxon>Gammaproteobacteria</taxon>
        <taxon>Enterobacterales</taxon>
        <taxon>Morganellaceae</taxon>
        <taxon>Photorhabdus</taxon>
    </lineage>
</organism>